<evidence type="ECO:0000313" key="2">
    <source>
        <dbReference type="EMBL" id="KAK1396506.1"/>
    </source>
</evidence>
<dbReference type="NCBIfam" id="TIGR00756">
    <property type="entry name" value="PPR"/>
    <property type="match status" value="1"/>
</dbReference>
<protein>
    <recommendedName>
        <fullName evidence="4">Pentatricopeptide repeat-containing protein</fullName>
    </recommendedName>
</protein>
<dbReference type="InterPro" id="IPR011990">
    <property type="entry name" value="TPR-like_helical_dom_sf"/>
</dbReference>
<dbReference type="AlphaFoldDB" id="A0AAD8J5B8"/>
<dbReference type="GO" id="GO:0003723">
    <property type="term" value="F:RNA binding"/>
    <property type="evidence" value="ECO:0007669"/>
    <property type="project" value="InterPro"/>
</dbReference>
<evidence type="ECO:0008006" key="4">
    <source>
        <dbReference type="Google" id="ProtNLM"/>
    </source>
</evidence>
<dbReference type="GO" id="GO:0009451">
    <property type="term" value="P:RNA modification"/>
    <property type="evidence" value="ECO:0007669"/>
    <property type="project" value="InterPro"/>
</dbReference>
<keyword evidence="1" id="KW-0677">Repeat</keyword>
<reference evidence="2" key="1">
    <citation type="submission" date="2023-02" db="EMBL/GenBank/DDBJ databases">
        <title>Genome of toxic invasive species Heracleum sosnowskyi carries increased number of genes despite the absence of recent whole-genome duplications.</title>
        <authorList>
            <person name="Schelkunov M."/>
            <person name="Shtratnikova V."/>
            <person name="Makarenko M."/>
            <person name="Klepikova A."/>
            <person name="Omelchenko D."/>
            <person name="Novikova G."/>
            <person name="Obukhova E."/>
            <person name="Bogdanov V."/>
            <person name="Penin A."/>
            <person name="Logacheva M."/>
        </authorList>
    </citation>
    <scope>NUCLEOTIDE SEQUENCE</scope>
    <source>
        <strain evidence="2">Hsosn_3</strain>
        <tissue evidence="2">Leaf</tissue>
    </source>
</reference>
<dbReference type="PANTHER" id="PTHR47926">
    <property type="entry name" value="PENTATRICOPEPTIDE REPEAT-CONTAINING PROTEIN"/>
    <property type="match status" value="1"/>
</dbReference>
<organism evidence="2 3">
    <name type="scientific">Heracleum sosnowskyi</name>
    <dbReference type="NCBI Taxonomy" id="360622"/>
    <lineage>
        <taxon>Eukaryota</taxon>
        <taxon>Viridiplantae</taxon>
        <taxon>Streptophyta</taxon>
        <taxon>Embryophyta</taxon>
        <taxon>Tracheophyta</taxon>
        <taxon>Spermatophyta</taxon>
        <taxon>Magnoliopsida</taxon>
        <taxon>eudicotyledons</taxon>
        <taxon>Gunneridae</taxon>
        <taxon>Pentapetalae</taxon>
        <taxon>asterids</taxon>
        <taxon>campanulids</taxon>
        <taxon>Apiales</taxon>
        <taxon>Apiaceae</taxon>
        <taxon>Apioideae</taxon>
        <taxon>apioid superclade</taxon>
        <taxon>Tordylieae</taxon>
        <taxon>Tordyliinae</taxon>
        <taxon>Heracleum</taxon>
    </lineage>
</organism>
<name>A0AAD8J5B8_9APIA</name>
<dbReference type="Proteomes" id="UP001237642">
    <property type="component" value="Unassembled WGS sequence"/>
</dbReference>
<comment type="caution">
    <text evidence="2">The sequence shown here is derived from an EMBL/GenBank/DDBJ whole genome shotgun (WGS) entry which is preliminary data.</text>
</comment>
<dbReference type="EMBL" id="JAUIZM010000002">
    <property type="protein sequence ID" value="KAK1396506.1"/>
    <property type="molecule type" value="Genomic_DNA"/>
</dbReference>
<reference evidence="2" key="2">
    <citation type="submission" date="2023-05" db="EMBL/GenBank/DDBJ databases">
        <authorList>
            <person name="Schelkunov M.I."/>
        </authorList>
    </citation>
    <scope>NUCLEOTIDE SEQUENCE</scope>
    <source>
        <strain evidence="2">Hsosn_3</strain>
        <tissue evidence="2">Leaf</tissue>
    </source>
</reference>
<evidence type="ECO:0000313" key="3">
    <source>
        <dbReference type="Proteomes" id="UP001237642"/>
    </source>
</evidence>
<dbReference type="InterPro" id="IPR002885">
    <property type="entry name" value="PPR_rpt"/>
</dbReference>
<evidence type="ECO:0000256" key="1">
    <source>
        <dbReference type="ARBA" id="ARBA00022737"/>
    </source>
</evidence>
<dbReference type="Pfam" id="PF01535">
    <property type="entry name" value="PPR"/>
    <property type="match status" value="3"/>
</dbReference>
<accession>A0AAD8J5B8</accession>
<keyword evidence="3" id="KW-1185">Reference proteome</keyword>
<sequence length="244" mass="27522">MQCTWSCSSISALNEGTQIHGYSLNTEDCVVLTSLFNMYLKCGALRDARVIFDRLGTRVIGLQWCLGYAKHGNIREARKLFNEMPVTSLISWNAMLDGYTHLSQFAQALDFVVLLLKEVRDIDYVMGLFYIHVLAFWMTNWGNRSMDIVIDTVCVQMVLLSMRCFISRHKMSEEALIVFSKMITVTETKPSNYNCGTVLSVCANISALKTGKEVHGFMDHSFLLDSCSNSLEKLGNILDKALGR</sequence>
<proteinExistence type="predicted"/>
<dbReference type="Gene3D" id="1.25.40.10">
    <property type="entry name" value="Tetratricopeptide repeat domain"/>
    <property type="match status" value="1"/>
</dbReference>
<gene>
    <name evidence="2" type="ORF">POM88_006369</name>
</gene>
<dbReference type="InterPro" id="IPR046960">
    <property type="entry name" value="PPR_At4g14850-like_plant"/>
</dbReference>